<evidence type="ECO:0000256" key="1">
    <source>
        <dbReference type="SAM" id="SignalP"/>
    </source>
</evidence>
<dbReference type="Proteomes" id="UP000276215">
    <property type="component" value="Unassembled WGS sequence"/>
</dbReference>
<keyword evidence="3" id="KW-1185">Reference proteome</keyword>
<accession>A0A3N4K8P0</accession>
<protein>
    <submittedName>
        <fullName evidence="2">Uncharacterized protein</fullName>
    </submittedName>
</protein>
<evidence type="ECO:0000313" key="3">
    <source>
        <dbReference type="Proteomes" id="UP000276215"/>
    </source>
</evidence>
<reference evidence="2 3" key="1">
    <citation type="journal article" date="2018" name="Nat. Ecol. Evol.">
        <title>Pezizomycetes genomes reveal the molecular basis of ectomycorrhizal truffle lifestyle.</title>
        <authorList>
            <person name="Murat C."/>
            <person name="Payen T."/>
            <person name="Noel B."/>
            <person name="Kuo A."/>
            <person name="Morin E."/>
            <person name="Chen J."/>
            <person name="Kohler A."/>
            <person name="Krizsan K."/>
            <person name="Balestrini R."/>
            <person name="Da Silva C."/>
            <person name="Montanini B."/>
            <person name="Hainaut M."/>
            <person name="Levati E."/>
            <person name="Barry K.W."/>
            <person name="Belfiori B."/>
            <person name="Cichocki N."/>
            <person name="Clum A."/>
            <person name="Dockter R.B."/>
            <person name="Fauchery L."/>
            <person name="Guy J."/>
            <person name="Iotti M."/>
            <person name="Le Tacon F."/>
            <person name="Lindquist E.A."/>
            <person name="Lipzen A."/>
            <person name="Malagnac F."/>
            <person name="Mello A."/>
            <person name="Molinier V."/>
            <person name="Miyauchi S."/>
            <person name="Poulain J."/>
            <person name="Riccioni C."/>
            <person name="Rubini A."/>
            <person name="Sitrit Y."/>
            <person name="Splivallo R."/>
            <person name="Traeger S."/>
            <person name="Wang M."/>
            <person name="Zifcakova L."/>
            <person name="Wipf D."/>
            <person name="Zambonelli A."/>
            <person name="Paolocci F."/>
            <person name="Nowrousian M."/>
            <person name="Ottonello S."/>
            <person name="Baldrian P."/>
            <person name="Spatafora J.W."/>
            <person name="Henrissat B."/>
            <person name="Nagy L.G."/>
            <person name="Aury J.M."/>
            <person name="Wincker P."/>
            <person name="Grigoriev I.V."/>
            <person name="Bonfante P."/>
            <person name="Martin F.M."/>
        </authorList>
    </citation>
    <scope>NUCLEOTIDE SEQUENCE [LARGE SCALE GENOMIC DNA]</scope>
    <source>
        <strain evidence="2 3">120613-1</strain>
    </source>
</reference>
<name>A0A3N4K8P0_9PEZI</name>
<feature type="signal peptide" evidence="1">
    <location>
        <begin position="1"/>
        <end position="18"/>
    </location>
</feature>
<gene>
    <name evidence="2" type="ORF">L873DRAFT_1797449</name>
</gene>
<proteinExistence type="predicted"/>
<sequence>MRFSKLTIVALLSGLVHSCPEDAILIPKLGGSEILSQADAIDLCKSREFDLVVENWFVSEATEWLHEYTKKKKDTYNYKKRGIIGAIAYDYLGDSGMVCGTNTASLCHVDCVNLVKSIPDVLEAQKIYFILKSAQHLNLVFDTVRKDLTAAQANVALMAPSISSALHWSEKDDYEQTQKLLIGYLNVFIQMVIASATAWVPGSSILAFAEESWRMAQVNVAALEEHLREVELTNYYQVVADQVLQAQRETTRRRELVDRLIKNGEKKSWADQRWYKAASPWVGVMAPQMAFDYIGKFTSFEGAEGSAQRNQEKLMLYLKGTGEFTRRRLGDGVDELFKGLEADDEGATSFSKLVGSGGYLPSTSEALSLWTGAEVEEKLTRNFMLKALDATLRSQEIWITCTKDFKTVKPRADSTSKAKYPTNMCQKDMSGPQDLKECVDGNVCYMYKWQSRYLPYQRHNVEKLYGMDTLLDAPYSLDPKDIIHSSVKTYLEQHNKDAALPGTLSLASFKDAASAEKIWDSRQAGLFTVPVCMSQYNFNTPLEPFNAFTCSLNPDCRQKTLPCNCGPYGSETKTVWKEAGLWDLPSAANYRQVLCSRQIAARITDDLEKYTAHCNVEVHGQVLTWKKDGANTMCGPIMEQLESVGYPCKEDMSPTFNTRMLCLAGKISRKKCARFGDLMATE</sequence>
<keyword evidence="1" id="KW-0732">Signal</keyword>
<dbReference type="OrthoDB" id="5301632at2759"/>
<feature type="chain" id="PRO_5018128345" evidence="1">
    <location>
        <begin position="19"/>
        <end position="682"/>
    </location>
</feature>
<evidence type="ECO:0000313" key="2">
    <source>
        <dbReference type="EMBL" id="RPB05719.1"/>
    </source>
</evidence>
<organism evidence="2 3">
    <name type="scientific">Choiromyces venosus 120613-1</name>
    <dbReference type="NCBI Taxonomy" id="1336337"/>
    <lineage>
        <taxon>Eukaryota</taxon>
        <taxon>Fungi</taxon>
        <taxon>Dikarya</taxon>
        <taxon>Ascomycota</taxon>
        <taxon>Pezizomycotina</taxon>
        <taxon>Pezizomycetes</taxon>
        <taxon>Pezizales</taxon>
        <taxon>Tuberaceae</taxon>
        <taxon>Choiromyces</taxon>
    </lineage>
</organism>
<dbReference type="EMBL" id="ML120352">
    <property type="protein sequence ID" value="RPB05719.1"/>
    <property type="molecule type" value="Genomic_DNA"/>
</dbReference>
<dbReference type="AlphaFoldDB" id="A0A3N4K8P0"/>